<accession>E4TD33</accession>
<organism evidence="2 3">
    <name type="scientific">Riemerella anatipestifer (strain ATCC 11845 / DSM 15868 / JCM 9532 / NCTC 11014)</name>
    <dbReference type="NCBI Taxonomy" id="693978"/>
    <lineage>
        <taxon>Bacteria</taxon>
        <taxon>Pseudomonadati</taxon>
        <taxon>Bacteroidota</taxon>
        <taxon>Flavobacteriia</taxon>
        <taxon>Flavobacteriales</taxon>
        <taxon>Weeksellaceae</taxon>
        <taxon>Riemerella</taxon>
    </lineage>
</organism>
<dbReference type="Proteomes" id="UP000010093">
    <property type="component" value="Chromosome"/>
</dbReference>
<name>E4TD33_RIEAD</name>
<dbReference type="AlphaFoldDB" id="E4TD33"/>
<keyword evidence="1" id="KW-0812">Transmembrane</keyword>
<protein>
    <submittedName>
        <fullName evidence="2">Uncharacterized protein</fullName>
    </submittedName>
</protein>
<feature type="transmembrane region" description="Helical" evidence="1">
    <location>
        <begin position="57"/>
        <end position="81"/>
    </location>
</feature>
<gene>
    <name evidence="2" type="ORF">RA0C_1820</name>
</gene>
<sequence>MSFGNKNLGKGSFSDRASKKVEASFTNEANQMVDEISSKGKKIAEQNEKVVKDTLKIGAGCIMLTILSILGFVGFIIYLIVS</sequence>
<proteinExistence type="predicted"/>
<dbReference type="RefSeq" id="WP_013447130.1">
    <property type="nucleotide sequence ID" value="NC_014738.1"/>
</dbReference>
<evidence type="ECO:0000313" key="3">
    <source>
        <dbReference type="Proteomes" id="UP000010093"/>
    </source>
</evidence>
<dbReference type="KEGG" id="ran:Riean_1535"/>
<keyword evidence="1" id="KW-1133">Transmembrane helix</keyword>
<dbReference type="HOGENOM" id="CLU_2556126_0_0_10"/>
<dbReference type="PATRIC" id="fig|693978.17.peg.1803"/>
<evidence type="ECO:0000256" key="1">
    <source>
        <dbReference type="SAM" id="Phobius"/>
    </source>
</evidence>
<dbReference type="EMBL" id="CP003388">
    <property type="protein sequence ID" value="AFD56701.1"/>
    <property type="molecule type" value="Genomic_DNA"/>
</dbReference>
<evidence type="ECO:0000313" key="2">
    <source>
        <dbReference type="EMBL" id="AFD56701.1"/>
    </source>
</evidence>
<keyword evidence="1" id="KW-0472">Membrane</keyword>
<dbReference type="GeneID" id="93718645"/>
<dbReference type="KEGG" id="rai:RA0C_1820"/>
<reference evidence="2 3" key="1">
    <citation type="journal article" date="2012" name="J. Bacteriol.">
        <title>Complete genome sequence of Riemerella anatipestifer reference strain.</title>
        <authorList>
            <person name="Wang X."/>
            <person name="Zhu D."/>
            <person name="Wang M."/>
            <person name="Cheng A."/>
            <person name="Jia R."/>
            <person name="Zhou Y."/>
            <person name="Chen Z."/>
            <person name="Luo Q."/>
            <person name="Liu F."/>
            <person name="Wang Y."/>
            <person name="Chen X.Y."/>
        </authorList>
    </citation>
    <scope>NUCLEOTIDE SEQUENCE [LARGE SCALE GENOMIC DNA]</scope>
    <source>
        <strain evidence="3">DSM 15868</strain>
    </source>
</reference>